<dbReference type="Proteomes" id="UP001184853">
    <property type="component" value="Unassembled WGS sequence"/>
</dbReference>
<dbReference type="EMBL" id="JAVDQS010000001">
    <property type="protein sequence ID" value="MDR6403781.1"/>
    <property type="molecule type" value="Genomic_DNA"/>
</dbReference>
<dbReference type="Pfam" id="PF09365">
    <property type="entry name" value="DUF2461"/>
    <property type="match status" value="1"/>
</dbReference>
<organism evidence="1 2">
    <name type="scientific">Chryseobacterium geocarposphaerae</name>
    <dbReference type="NCBI Taxonomy" id="1416776"/>
    <lineage>
        <taxon>Bacteria</taxon>
        <taxon>Pseudomonadati</taxon>
        <taxon>Bacteroidota</taxon>
        <taxon>Flavobacteriia</taxon>
        <taxon>Flavobacteriales</taxon>
        <taxon>Weeksellaceae</taxon>
        <taxon>Chryseobacterium group</taxon>
        <taxon>Chryseobacterium</taxon>
    </lineage>
</organism>
<comment type="caution">
    <text evidence="1">The sequence shown here is derived from an EMBL/GenBank/DDBJ whole genome shotgun (WGS) entry which is preliminary data.</text>
</comment>
<reference evidence="1 2" key="1">
    <citation type="submission" date="2023-07" db="EMBL/GenBank/DDBJ databases">
        <title>Sorghum-associated microbial communities from plants grown in Nebraska, USA.</title>
        <authorList>
            <person name="Schachtman D."/>
        </authorList>
    </citation>
    <scope>NUCLEOTIDE SEQUENCE [LARGE SCALE GENOMIC DNA]</scope>
    <source>
        <strain evidence="1 2">DS1709</strain>
    </source>
</reference>
<sequence length="233" mass="27120">MKVLINFDKNKNMPATLSPKVFDFLKKLTKNNNREWFTENKNLYIESQQNVISFLEDLIKEMSGFDEELGKVDAKKSLFRIYRDTRFSKDKIPYKTNFGASLGMGKGSQKGGYYLHLEPGKSFIAGGIYMPESSVLKELRKEISLYGEDFLKILKNKDFKKYFPELDQDDKLKKVPQGFEKEDPMAEYLKLKSFIVVYNIKDEEILDKNAVKNLTKIFALMKPLNDFLNAPFL</sequence>
<keyword evidence="2" id="KW-1185">Reference proteome</keyword>
<dbReference type="RefSeq" id="WP_309803989.1">
    <property type="nucleotide sequence ID" value="NZ_JAVDQS010000001.1"/>
</dbReference>
<protein>
    <submittedName>
        <fullName evidence="1">Uncharacterized protein (TIGR02453 family)</fullName>
    </submittedName>
</protein>
<dbReference type="NCBIfam" id="TIGR02453">
    <property type="entry name" value="TIGR02453 family protein"/>
    <property type="match status" value="1"/>
</dbReference>
<dbReference type="PANTHER" id="PTHR36452">
    <property type="entry name" value="CHROMOSOME 12, WHOLE GENOME SHOTGUN SEQUENCE"/>
    <property type="match status" value="1"/>
</dbReference>
<name>A0ABU1LAN4_9FLAO</name>
<evidence type="ECO:0000313" key="2">
    <source>
        <dbReference type="Proteomes" id="UP001184853"/>
    </source>
</evidence>
<dbReference type="PIRSF" id="PIRSF028451">
    <property type="entry name" value="UCP028451"/>
    <property type="match status" value="1"/>
</dbReference>
<proteinExistence type="predicted"/>
<accession>A0ABU1LAN4</accession>
<dbReference type="InterPro" id="IPR012808">
    <property type="entry name" value="CHP02453"/>
</dbReference>
<dbReference type="InterPro" id="IPR015996">
    <property type="entry name" value="UCP028451"/>
</dbReference>
<dbReference type="PANTHER" id="PTHR36452:SF1">
    <property type="entry name" value="DUF2461 DOMAIN-CONTAINING PROTEIN"/>
    <property type="match status" value="1"/>
</dbReference>
<gene>
    <name evidence="1" type="ORF">J2781_000685</name>
</gene>
<evidence type="ECO:0000313" key="1">
    <source>
        <dbReference type="EMBL" id="MDR6403781.1"/>
    </source>
</evidence>